<sequence length="296" mass="34202">MHVDLNPRSPSKSDLKLEVANLREKLKRRNTILDTIRKAYHRDIITVQECLYRIQHDENENVCNTISERIMANLESLPSLDIRRNINLRLFAPDDCDLRSNGCYACGGSLEIVHKENKRVKKLETLLEDTVSQANNAKETLEETSVKLKALEDQSKHEVPALEERVKQLLNQMTDYRFLKKEISCKDEALSLLSARLGDFESTKQDLERSERLLSGLQMMREEMQQRMCRLALDDRCLQQECSVLKSQVTALRADQSTRIEDAKQLMVDFVSTKDDLCRTSADLVKSQTETERLRS</sequence>
<proteinExistence type="predicted"/>
<feature type="coiled-coil region" evidence="1">
    <location>
        <begin position="120"/>
        <end position="172"/>
    </location>
</feature>
<evidence type="ECO:0000256" key="1">
    <source>
        <dbReference type="SAM" id="Coils"/>
    </source>
</evidence>
<keyword evidence="1" id="KW-0175">Coiled coil</keyword>
<organism evidence="2">
    <name type="scientific">Leptocylindrus danicus</name>
    <dbReference type="NCBI Taxonomy" id="163516"/>
    <lineage>
        <taxon>Eukaryota</taxon>
        <taxon>Sar</taxon>
        <taxon>Stramenopiles</taxon>
        <taxon>Ochrophyta</taxon>
        <taxon>Bacillariophyta</taxon>
        <taxon>Coscinodiscophyceae</taxon>
        <taxon>Chaetocerotophycidae</taxon>
        <taxon>Leptocylindrales</taxon>
        <taxon>Leptocylindraceae</taxon>
        <taxon>Leptocylindrus</taxon>
    </lineage>
</organism>
<evidence type="ECO:0000313" key="2">
    <source>
        <dbReference type="EMBL" id="CAD9585855.1"/>
    </source>
</evidence>
<reference evidence="2" key="1">
    <citation type="submission" date="2021-01" db="EMBL/GenBank/DDBJ databases">
        <authorList>
            <person name="Corre E."/>
            <person name="Pelletier E."/>
            <person name="Niang G."/>
            <person name="Scheremetjew M."/>
            <person name="Finn R."/>
            <person name="Kale V."/>
            <person name="Holt S."/>
            <person name="Cochrane G."/>
            <person name="Meng A."/>
            <person name="Brown T."/>
            <person name="Cohen L."/>
        </authorList>
    </citation>
    <scope>NUCLEOTIDE SEQUENCE</scope>
    <source>
        <strain evidence="2">B650</strain>
    </source>
</reference>
<gene>
    <name evidence="2" type="ORF">LDAN0321_LOCUS11743</name>
</gene>
<protein>
    <submittedName>
        <fullName evidence="2">Uncharacterized protein</fullName>
    </submittedName>
</protein>
<accession>A0A7S2KV45</accession>
<dbReference type="EMBL" id="HBGY01018261">
    <property type="protein sequence ID" value="CAD9585855.1"/>
    <property type="molecule type" value="Transcribed_RNA"/>
</dbReference>
<name>A0A7S2KV45_9STRA</name>
<dbReference type="AlphaFoldDB" id="A0A7S2KV45"/>